<sequence>MALTVTVTGATGFIATELVKQLLEKGYDVRGTVRSLKNEEKVAHLKALDAALPGNLTLHEADLLQEGSFDDVVKGSEYVFHTASPFFMGDSPDAQKDLVDPAVMGTTTVLRSVSKSKDTVKRVVLTSSVAAIMKMKKGPLKGKVYTDKDWNDENTVSDGPYQYSKTEAEKAARSLAEKDGFEIVTIHPAFVMGPVTANRADATSINTMKGFVEHGEYSFFPWHCDVRDIARAHILAAEVPAATGRYIVAQPPVPTKYISQVLSEHFPQYKFPPGKDDDSSETSYDVSKAEKELGLQMHPLHETYIDMVTTLIQRGIAKPVPK</sequence>
<name>A0ABR2YPS3_9CHLO</name>
<dbReference type="InterPro" id="IPR050425">
    <property type="entry name" value="NAD(P)_dehydrat-like"/>
</dbReference>
<evidence type="ECO:0000256" key="5">
    <source>
        <dbReference type="ARBA" id="ARBA00039057"/>
    </source>
</evidence>
<keyword evidence="11" id="KW-1185">Reference proteome</keyword>
<dbReference type="SUPFAM" id="SSF51735">
    <property type="entry name" value="NAD(P)-binding Rossmann-fold domains"/>
    <property type="match status" value="1"/>
</dbReference>
<evidence type="ECO:0000256" key="1">
    <source>
        <dbReference type="ARBA" id="ARBA00023002"/>
    </source>
</evidence>
<dbReference type="EC" id="1.1.1.234" evidence="4"/>
<evidence type="ECO:0000256" key="6">
    <source>
        <dbReference type="ARBA" id="ARBA00042087"/>
    </source>
</evidence>
<accession>A0ABR2YPS3</accession>
<comment type="caution">
    <text evidence="10">The sequence shown here is derived from an EMBL/GenBank/DDBJ whole genome shotgun (WGS) entry which is preliminary data.</text>
</comment>
<dbReference type="Pfam" id="PF01370">
    <property type="entry name" value="Epimerase"/>
    <property type="match status" value="1"/>
</dbReference>
<evidence type="ECO:0000256" key="4">
    <source>
        <dbReference type="ARBA" id="ARBA00039055"/>
    </source>
</evidence>
<gene>
    <name evidence="10" type="ORF">WJX75_005334</name>
</gene>
<feature type="domain" description="NAD-dependent epimerase/dehydratase" evidence="9">
    <location>
        <begin position="5"/>
        <end position="243"/>
    </location>
</feature>
<evidence type="ECO:0000256" key="3">
    <source>
        <dbReference type="ARBA" id="ARBA00023445"/>
    </source>
</evidence>
<evidence type="ECO:0000256" key="8">
    <source>
        <dbReference type="ARBA" id="ARBA00049132"/>
    </source>
</evidence>
<evidence type="ECO:0000256" key="7">
    <source>
        <dbReference type="ARBA" id="ARBA00048870"/>
    </source>
</evidence>
<keyword evidence="1" id="KW-0560">Oxidoreductase</keyword>
<comment type="similarity">
    <text evidence="3">Belongs to the NAD(P)-dependent epimerase/dehydratase family. Dihydroflavonol-4-reductase subfamily.</text>
</comment>
<evidence type="ECO:0000313" key="10">
    <source>
        <dbReference type="EMBL" id="KAK9908969.1"/>
    </source>
</evidence>
<dbReference type="Proteomes" id="UP001491310">
    <property type="component" value="Unassembled WGS sequence"/>
</dbReference>
<dbReference type="InterPro" id="IPR036291">
    <property type="entry name" value="NAD(P)-bd_dom_sf"/>
</dbReference>
<comment type="catalytic activity">
    <reaction evidence="8">
        <text>a (2R,3S,4S)-leucoanthocyanidin + NADP(+) = a (2R,3R)-dihydroflavonol + NADPH + H(+)</text>
        <dbReference type="Rhea" id="RHEA:54444"/>
        <dbReference type="ChEBI" id="CHEBI:15378"/>
        <dbReference type="ChEBI" id="CHEBI:57783"/>
        <dbReference type="ChEBI" id="CHEBI:58349"/>
        <dbReference type="ChEBI" id="CHEBI:138176"/>
        <dbReference type="ChEBI" id="CHEBI:138188"/>
        <dbReference type="EC" id="1.1.1.219"/>
    </reaction>
</comment>
<protein>
    <recommendedName>
        <fullName evidence="6">Flavanone 4-reductase</fullName>
        <ecNumber evidence="5">1.1.1.219</ecNumber>
        <ecNumber evidence="4">1.1.1.234</ecNumber>
    </recommendedName>
</protein>
<organism evidence="10 11">
    <name type="scientific">Coccomyxa subellipsoidea</name>
    <dbReference type="NCBI Taxonomy" id="248742"/>
    <lineage>
        <taxon>Eukaryota</taxon>
        <taxon>Viridiplantae</taxon>
        <taxon>Chlorophyta</taxon>
        <taxon>core chlorophytes</taxon>
        <taxon>Trebouxiophyceae</taxon>
        <taxon>Trebouxiophyceae incertae sedis</taxon>
        <taxon>Coccomyxaceae</taxon>
        <taxon>Coccomyxa</taxon>
    </lineage>
</organism>
<dbReference type="EC" id="1.1.1.219" evidence="5"/>
<evidence type="ECO:0000313" key="11">
    <source>
        <dbReference type="Proteomes" id="UP001491310"/>
    </source>
</evidence>
<dbReference type="InterPro" id="IPR001509">
    <property type="entry name" value="Epimerase_deHydtase"/>
</dbReference>
<keyword evidence="2" id="KW-0284">Flavonoid biosynthesis</keyword>
<evidence type="ECO:0000256" key="2">
    <source>
        <dbReference type="ARBA" id="ARBA00023241"/>
    </source>
</evidence>
<evidence type="ECO:0000259" key="9">
    <source>
        <dbReference type="Pfam" id="PF01370"/>
    </source>
</evidence>
<dbReference type="PANTHER" id="PTHR10366:SF564">
    <property type="entry name" value="STEROL-4-ALPHA-CARBOXYLATE 3-DEHYDROGENASE, DECARBOXYLATING"/>
    <property type="match status" value="1"/>
</dbReference>
<dbReference type="PANTHER" id="PTHR10366">
    <property type="entry name" value="NAD DEPENDENT EPIMERASE/DEHYDRATASE"/>
    <property type="match status" value="1"/>
</dbReference>
<comment type="catalytic activity">
    <reaction evidence="7">
        <text>(2S)-flavan-4-ol + NADP(+) = (2S)-flavanone + NADPH + H(+)</text>
        <dbReference type="Rhea" id="RHEA:11228"/>
        <dbReference type="ChEBI" id="CHEBI:15378"/>
        <dbReference type="ChEBI" id="CHEBI:15605"/>
        <dbReference type="ChEBI" id="CHEBI:15606"/>
        <dbReference type="ChEBI" id="CHEBI:57783"/>
        <dbReference type="ChEBI" id="CHEBI:58349"/>
        <dbReference type="EC" id="1.1.1.234"/>
    </reaction>
</comment>
<reference evidence="10 11" key="1">
    <citation type="journal article" date="2024" name="Nat. Commun.">
        <title>Phylogenomics reveals the evolutionary origins of lichenization in chlorophyte algae.</title>
        <authorList>
            <person name="Puginier C."/>
            <person name="Libourel C."/>
            <person name="Otte J."/>
            <person name="Skaloud P."/>
            <person name="Haon M."/>
            <person name="Grisel S."/>
            <person name="Petersen M."/>
            <person name="Berrin J.G."/>
            <person name="Delaux P.M."/>
            <person name="Dal Grande F."/>
            <person name="Keller J."/>
        </authorList>
    </citation>
    <scope>NUCLEOTIDE SEQUENCE [LARGE SCALE GENOMIC DNA]</scope>
    <source>
        <strain evidence="10 11">SAG 216-7</strain>
    </source>
</reference>
<dbReference type="Gene3D" id="3.40.50.720">
    <property type="entry name" value="NAD(P)-binding Rossmann-like Domain"/>
    <property type="match status" value="1"/>
</dbReference>
<dbReference type="EMBL" id="JALJOT010000007">
    <property type="protein sequence ID" value="KAK9908969.1"/>
    <property type="molecule type" value="Genomic_DNA"/>
</dbReference>
<proteinExistence type="inferred from homology"/>